<reference evidence="1 2" key="1">
    <citation type="journal article" date="2021" name="Commun. Biol.">
        <title>Genomic insights into the host specific adaptation of the Pneumocystis genus.</title>
        <authorList>
            <person name="Cisse O.H."/>
            <person name="Ma L."/>
            <person name="Dekker J.P."/>
            <person name="Khil P.P."/>
            <person name="Youn J.-H."/>
            <person name="Brenchley J.M."/>
            <person name="Blair R."/>
            <person name="Pahar B."/>
            <person name="Chabe M."/>
            <person name="Van Rompay K.K.A."/>
            <person name="Keesler R."/>
            <person name="Sukura A."/>
            <person name="Hirsch V."/>
            <person name="Kutty G."/>
            <person name="Liu Y."/>
            <person name="Peng L."/>
            <person name="Chen J."/>
            <person name="Song J."/>
            <person name="Weissenbacher-Lang C."/>
            <person name="Xu J."/>
            <person name="Upham N.S."/>
            <person name="Stajich J.E."/>
            <person name="Cuomo C.A."/>
            <person name="Cushion M.T."/>
            <person name="Kovacs J.A."/>
        </authorList>
    </citation>
    <scope>NUCLEOTIDE SEQUENCE [LARGE SCALE GENOMIC DNA]</scope>
    <source>
        <strain evidence="1 2">RABM</strain>
    </source>
</reference>
<name>A0ACB7CEW0_9ASCO</name>
<organism evidence="1 2">
    <name type="scientific">Pneumocystis oryctolagi</name>
    <dbReference type="NCBI Taxonomy" id="42067"/>
    <lineage>
        <taxon>Eukaryota</taxon>
        <taxon>Fungi</taxon>
        <taxon>Dikarya</taxon>
        <taxon>Ascomycota</taxon>
        <taxon>Taphrinomycotina</taxon>
        <taxon>Pneumocystomycetes</taxon>
        <taxon>Pneumocystaceae</taxon>
        <taxon>Pneumocystis</taxon>
    </lineage>
</organism>
<keyword evidence="2" id="KW-1185">Reference proteome</keyword>
<dbReference type="Proteomes" id="UP000768646">
    <property type="component" value="Unassembled WGS sequence"/>
</dbReference>
<comment type="caution">
    <text evidence="1">The sequence shown here is derived from an EMBL/GenBank/DDBJ whole genome shotgun (WGS) entry which is preliminary data.</text>
</comment>
<gene>
    <name evidence="1" type="ORF">PORY_000305</name>
</gene>
<dbReference type="EMBL" id="JABTEG010000001">
    <property type="protein sequence ID" value="KAG4306317.1"/>
    <property type="molecule type" value="Genomic_DNA"/>
</dbReference>
<evidence type="ECO:0000313" key="1">
    <source>
        <dbReference type="EMBL" id="KAG4306317.1"/>
    </source>
</evidence>
<evidence type="ECO:0000313" key="2">
    <source>
        <dbReference type="Proteomes" id="UP000768646"/>
    </source>
</evidence>
<proteinExistence type="predicted"/>
<accession>A0ACB7CEW0</accession>
<sequence>MNTGFINDSINYLGNVSGSLCSSGKHETLNKQEVIHIEDIKAFRRWTIIYPIYFDSKRSIKTGRKVPINMAIIDPLAKTIADGAKALGFSCVFEPDKTHPKDWTNPGRVRIFFKENGIPVHKFLKTKKALYHAISRYLQENPITDVTSTDIFMPGCDKPFSLPDSPKGVIMGQVLPLNSPALVNDELLEKMFKDITKGQKQDIEQTKQKKEKKRK</sequence>
<protein>
    <submittedName>
        <fullName evidence="1">Uncharacterized protein</fullName>
    </submittedName>
</protein>